<dbReference type="PIRSF" id="PIRSF009467">
    <property type="entry name" value="Ureas_acces_UreF"/>
    <property type="match status" value="1"/>
</dbReference>
<evidence type="ECO:0000313" key="4">
    <source>
        <dbReference type="EMBL" id="OAK57283.1"/>
    </source>
</evidence>
<comment type="subunit">
    <text evidence="3">UreD, UreF and UreG form a complex that acts as a GTP-hydrolysis-dependent molecular chaperone, activating the urease apoprotein by helping to assemble the nickel containing metallocenter of UreC. The UreE protein probably delivers the nickel.</text>
</comment>
<evidence type="ECO:0000256" key="2">
    <source>
        <dbReference type="ARBA" id="ARBA00023186"/>
    </source>
</evidence>
<comment type="similarity">
    <text evidence="3">Belongs to the UreF family.</text>
</comment>
<accession>A0A177YP43</accession>
<dbReference type="Gene3D" id="1.10.4190.10">
    <property type="entry name" value="Urease accessory protein UreF"/>
    <property type="match status" value="1"/>
</dbReference>
<sequence length="216" mass="22566">MTSTELLAVLRLADSAFPSGGFAFSSGLEGAVRDGFVVDEADVAAFAEEAIASRWHTQDRVVLRRAWNDPREADDLAEASTVTSTLREASRRSGAALLSTFASLDNADAVAYRAMVLTGDAPGHLPVAQAVSYRGLGLSTSAAEAISGWQVLSGIASAALRLGVTGHIGSQRVMLAAEAVLSEILDAPVDRQPSSFTAFADIAAQRRSDGIRLFAS</sequence>
<dbReference type="AlphaFoldDB" id="A0A177YP43"/>
<dbReference type="InterPro" id="IPR038277">
    <property type="entry name" value="UreF_sf"/>
</dbReference>
<dbReference type="PANTHER" id="PTHR33620">
    <property type="entry name" value="UREASE ACCESSORY PROTEIN F"/>
    <property type="match status" value="1"/>
</dbReference>
<dbReference type="GO" id="GO:0016151">
    <property type="term" value="F:nickel cation binding"/>
    <property type="evidence" value="ECO:0007669"/>
    <property type="project" value="UniProtKB-UniRule"/>
</dbReference>
<dbReference type="PANTHER" id="PTHR33620:SF1">
    <property type="entry name" value="UREASE ACCESSORY PROTEIN F"/>
    <property type="match status" value="1"/>
</dbReference>
<proteinExistence type="inferred from homology"/>
<evidence type="ECO:0000256" key="3">
    <source>
        <dbReference type="HAMAP-Rule" id="MF_01385"/>
    </source>
</evidence>
<keyword evidence="1 3" id="KW-0996">Nickel insertion</keyword>
<comment type="subcellular location">
    <subcellularLocation>
        <location evidence="3">Cytoplasm</location>
    </subcellularLocation>
</comment>
<gene>
    <name evidence="3" type="primary">ureF</name>
    <name evidence="4" type="ORF">A3K89_00180</name>
</gene>
<dbReference type="EMBL" id="LVHI01000001">
    <property type="protein sequence ID" value="OAK57283.1"/>
    <property type="molecule type" value="Genomic_DNA"/>
</dbReference>
<dbReference type="HAMAP" id="MF_01385">
    <property type="entry name" value="UreF"/>
    <property type="match status" value="1"/>
</dbReference>
<dbReference type="InterPro" id="IPR002639">
    <property type="entry name" value="UreF"/>
</dbReference>
<comment type="function">
    <text evidence="3">Required for maturation of urease via the functional incorporation of the urease nickel metallocenter.</text>
</comment>
<keyword evidence="5" id="KW-1185">Reference proteome</keyword>
<reference evidence="4 5" key="1">
    <citation type="submission" date="2016-03" db="EMBL/GenBank/DDBJ databases">
        <title>Genome sequence of Rhodococcus kyotonensis KB10.</title>
        <authorList>
            <person name="Jeong H."/>
            <person name="Hong C.E."/>
            <person name="Jo S.H."/>
            <person name="Park J.M."/>
        </authorList>
    </citation>
    <scope>NUCLEOTIDE SEQUENCE [LARGE SCALE GENOMIC DNA]</scope>
    <source>
        <strain evidence="4 5">KB10</strain>
    </source>
</reference>
<evidence type="ECO:0000256" key="1">
    <source>
        <dbReference type="ARBA" id="ARBA00022988"/>
    </source>
</evidence>
<dbReference type="Proteomes" id="UP000077519">
    <property type="component" value="Unassembled WGS sequence"/>
</dbReference>
<protein>
    <recommendedName>
        <fullName evidence="3">Urease accessory protein UreF</fullName>
    </recommendedName>
</protein>
<keyword evidence="3" id="KW-0963">Cytoplasm</keyword>
<keyword evidence="2 3" id="KW-0143">Chaperone</keyword>
<organism evidence="4 5">
    <name type="scientific">Rhodococcoides kyotonense</name>
    <dbReference type="NCBI Taxonomy" id="398843"/>
    <lineage>
        <taxon>Bacteria</taxon>
        <taxon>Bacillati</taxon>
        <taxon>Actinomycetota</taxon>
        <taxon>Actinomycetes</taxon>
        <taxon>Mycobacteriales</taxon>
        <taxon>Nocardiaceae</taxon>
        <taxon>Rhodococcoides</taxon>
    </lineage>
</organism>
<dbReference type="RefSeq" id="WP_068420435.1">
    <property type="nucleotide sequence ID" value="NZ_LVHI01000001.1"/>
</dbReference>
<dbReference type="Pfam" id="PF01730">
    <property type="entry name" value="UreF"/>
    <property type="match status" value="1"/>
</dbReference>
<name>A0A177YP43_9NOCA</name>
<evidence type="ECO:0000313" key="5">
    <source>
        <dbReference type="Proteomes" id="UP000077519"/>
    </source>
</evidence>
<comment type="caution">
    <text evidence="4">The sequence shown here is derived from an EMBL/GenBank/DDBJ whole genome shotgun (WGS) entry which is preliminary data.</text>
</comment>
<dbReference type="GO" id="GO:0005737">
    <property type="term" value="C:cytoplasm"/>
    <property type="evidence" value="ECO:0007669"/>
    <property type="project" value="UniProtKB-SubCell"/>
</dbReference>